<proteinExistence type="predicted"/>
<gene>
    <name evidence="3" type="ORF">GCM10023322_53370</name>
</gene>
<evidence type="ECO:0000313" key="3">
    <source>
        <dbReference type="EMBL" id="GAA5192863.1"/>
    </source>
</evidence>
<protein>
    <recommendedName>
        <fullName evidence="5">RDD family protein</fullName>
    </recommendedName>
</protein>
<dbReference type="Proteomes" id="UP001501570">
    <property type="component" value="Unassembled WGS sequence"/>
</dbReference>
<dbReference type="RefSeq" id="WP_345634098.1">
    <property type="nucleotide sequence ID" value="NZ_BAABJQ010000018.1"/>
</dbReference>
<feature type="region of interest" description="Disordered" evidence="1">
    <location>
        <begin position="194"/>
        <end position="219"/>
    </location>
</feature>
<organism evidence="3 4">
    <name type="scientific">Rugosimonospora acidiphila</name>
    <dbReference type="NCBI Taxonomy" id="556531"/>
    <lineage>
        <taxon>Bacteria</taxon>
        <taxon>Bacillati</taxon>
        <taxon>Actinomycetota</taxon>
        <taxon>Actinomycetes</taxon>
        <taxon>Micromonosporales</taxon>
        <taxon>Micromonosporaceae</taxon>
        <taxon>Rugosimonospora</taxon>
    </lineage>
</organism>
<name>A0ABP9SAE8_9ACTN</name>
<feature type="compositionally biased region" description="Basic and acidic residues" evidence="1">
    <location>
        <begin position="196"/>
        <end position="209"/>
    </location>
</feature>
<reference evidence="4" key="1">
    <citation type="journal article" date="2019" name="Int. J. Syst. Evol. Microbiol.">
        <title>The Global Catalogue of Microorganisms (GCM) 10K type strain sequencing project: providing services to taxonomists for standard genome sequencing and annotation.</title>
        <authorList>
            <consortium name="The Broad Institute Genomics Platform"/>
            <consortium name="The Broad Institute Genome Sequencing Center for Infectious Disease"/>
            <person name="Wu L."/>
            <person name="Ma J."/>
        </authorList>
    </citation>
    <scope>NUCLEOTIDE SEQUENCE [LARGE SCALE GENOMIC DNA]</scope>
    <source>
        <strain evidence="4">JCM 18304</strain>
    </source>
</reference>
<feature type="transmembrane region" description="Helical" evidence="2">
    <location>
        <begin position="70"/>
        <end position="92"/>
    </location>
</feature>
<feature type="transmembrane region" description="Helical" evidence="2">
    <location>
        <begin position="104"/>
        <end position="125"/>
    </location>
</feature>
<evidence type="ECO:0000256" key="2">
    <source>
        <dbReference type="SAM" id="Phobius"/>
    </source>
</evidence>
<feature type="compositionally biased region" description="Basic residues" evidence="1">
    <location>
        <begin position="210"/>
        <end position="219"/>
    </location>
</feature>
<keyword evidence="2" id="KW-0472">Membrane</keyword>
<keyword evidence="2" id="KW-0812">Transmembrane</keyword>
<comment type="caution">
    <text evidence="3">The sequence shown here is derived from an EMBL/GenBank/DDBJ whole genome shotgun (WGS) entry which is preliminary data.</text>
</comment>
<evidence type="ECO:0008006" key="5">
    <source>
        <dbReference type="Google" id="ProtNLM"/>
    </source>
</evidence>
<sequence>MIVETLPSSSGAWLRRVLSEASGRDRADRKDFLVETYVATCQGEPELGYIGRTWVSRGAGYWVRRSAATFAYFLLGVFIGTLCLGLGPDLLFNRQYSFNTHLPLTLKILILVVWYAPAVVAYLGMYHRLVLCGFSRDRFSQGPHLGSLTGRVLIPLALPFLSVAGGLVLAMFTSTLRADFPGEAVAREARRRYRKHQDAVDAQRREAKARGRTKTRPHR</sequence>
<keyword evidence="4" id="KW-1185">Reference proteome</keyword>
<accession>A0ABP9SAE8</accession>
<keyword evidence="2" id="KW-1133">Transmembrane helix</keyword>
<evidence type="ECO:0000313" key="4">
    <source>
        <dbReference type="Proteomes" id="UP001501570"/>
    </source>
</evidence>
<dbReference type="EMBL" id="BAABJQ010000018">
    <property type="protein sequence ID" value="GAA5192863.1"/>
    <property type="molecule type" value="Genomic_DNA"/>
</dbReference>
<feature type="transmembrane region" description="Helical" evidence="2">
    <location>
        <begin position="152"/>
        <end position="172"/>
    </location>
</feature>
<evidence type="ECO:0000256" key="1">
    <source>
        <dbReference type="SAM" id="MobiDB-lite"/>
    </source>
</evidence>